<keyword evidence="8" id="KW-1185">Reference proteome</keyword>
<dbReference type="EMBL" id="ADBY01000041">
    <property type="protein sequence ID" value="EFE95970.1"/>
    <property type="molecule type" value="Genomic_DNA"/>
</dbReference>
<keyword evidence="4" id="KW-0238">DNA-binding</keyword>
<dbReference type="InterPro" id="IPR000847">
    <property type="entry name" value="LysR_HTH_N"/>
</dbReference>
<dbReference type="AlphaFoldDB" id="D4E2K8"/>
<sequence>MQCSGGKAADKSAPGGYTVKIILTVIEDSMLNLQRLAIFVAVVEAGNFTAAANTLGQSKAVVSFNIKQLESELGVSLLARSTRKLSLTDAGERFYQRSLRLLQEAENVLDDVRRDHHGLSGTLRITSTPEYGAHAVVPALAAFAQLHPRLRIQHVSSSQHADLIAERFDVAIRLGRMADSNHRAARLDDFAILPVASPDYLARQQIVSLAQLAQAQWIVHSRLASPLSWQVVTPQRQAVLFDVETPAALTADSATALLAFALHGAGVALLPDWLARPALQRGQLCQLLPDHRFPTQSIYALYPNTRHVPEKVRAFIDFLRSWLAKGE</sequence>
<dbReference type="Proteomes" id="UP000005723">
    <property type="component" value="Unassembled WGS sequence"/>
</dbReference>
<dbReference type="STRING" id="667129.HMPREF0758_2408"/>
<keyword evidence="2" id="KW-0678">Repressor</keyword>
<dbReference type="CDD" id="cd08422">
    <property type="entry name" value="PBP2_CrgA_like"/>
    <property type="match status" value="1"/>
</dbReference>
<dbReference type="GO" id="GO:0006351">
    <property type="term" value="P:DNA-templated transcription"/>
    <property type="evidence" value="ECO:0007669"/>
    <property type="project" value="TreeGrafter"/>
</dbReference>
<evidence type="ECO:0000259" key="6">
    <source>
        <dbReference type="PROSITE" id="PS50931"/>
    </source>
</evidence>
<feature type="domain" description="HTH lysR-type" evidence="6">
    <location>
        <begin position="31"/>
        <end position="88"/>
    </location>
</feature>
<evidence type="ECO:0000256" key="2">
    <source>
        <dbReference type="ARBA" id="ARBA00022491"/>
    </source>
</evidence>
<accession>D4E2K8</accession>
<dbReference type="InterPro" id="IPR036390">
    <property type="entry name" value="WH_DNA-bd_sf"/>
</dbReference>
<dbReference type="PANTHER" id="PTHR30537">
    <property type="entry name" value="HTH-TYPE TRANSCRIPTIONAL REGULATOR"/>
    <property type="match status" value="1"/>
</dbReference>
<dbReference type="PROSITE" id="PS50931">
    <property type="entry name" value="HTH_LYSR"/>
    <property type="match status" value="1"/>
</dbReference>
<evidence type="ECO:0000256" key="1">
    <source>
        <dbReference type="ARBA" id="ARBA00009437"/>
    </source>
</evidence>
<dbReference type="Gene3D" id="1.10.10.10">
    <property type="entry name" value="Winged helix-like DNA-binding domain superfamily/Winged helix DNA-binding domain"/>
    <property type="match status" value="1"/>
</dbReference>
<proteinExistence type="inferred from homology"/>
<comment type="caution">
    <text evidence="7">The sequence shown here is derived from an EMBL/GenBank/DDBJ whole genome shotgun (WGS) entry which is preliminary data.</text>
</comment>
<keyword evidence="3" id="KW-0805">Transcription regulation</keyword>
<evidence type="ECO:0000256" key="5">
    <source>
        <dbReference type="ARBA" id="ARBA00023163"/>
    </source>
</evidence>
<dbReference type="Pfam" id="PF00126">
    <property type="entry name" value="HTH_1"/>
    <property type="match status" value="1"/>
</dbReference>
<dbReference type="GO" id="GO:0003700">
    <property type="term" value="F:DNA-binding transcription factor activity"/>
    <property type="evidence" value="ECO:0007669"/>
    <property type="project" value="InterPro"/>
</dbReference>
<dbReference type="GO" id="GO:0043565">
    <property type="term" value="F:sequence-specific DNA binding"/>
    <property type="evidence" value="ECO:0007669"/>
    <property type="project" value="TreeGrafter"/>
</dbReference>
<gene>
    <name evidence="7" type="ORF">HMPREF0758_2408</name>
</gene>
<reference evidence="7 8" key="1">
    <citation type="submission" date="2010-01" db="EMBL/GenBank/DDBJ databases">
        <authorList>
            <person name="Muzny D."/>
            <person name="Qin X."/>
            <person name="Deng J."/>
            <person name="Jiang H."/>
            <person name="Liu Y."/>
            <person name="Qu J."/>
            <person name="Song X.-Z."/>
            <person name="Zhang L."/>
            <person name="Thornton R."/>
            <person name="Coyle M."/>
            <person name="Francisco L."/>
            <person name="Jackson L."/>
            <person name="Javaid M."/>
            <person name="Korchina V."/>
            <person name="Kovar C."/>
            <person name="Mata R."/>
            <person name="Mathew T."/>
            <person name="Ngo R."/>
            <person name="Nguyen L."/>
            <person name="Nguyen N."/>
            <person name="Okwuonu G."/>
            <person name="Ongeri F."/>
            <person name="Pham C."/>
            <person name="Simmons D."/>
            <person name="Wilczek-Boney K."/>
            <person name="Hale W."/>
            <person name="Jakkamsetti A."/>
            <person name="Pham P."/>
            <person name="Ruth R."/>
            <person name="San Lucas F."/>
            <person name="Warren J."/>
            <person name="Zhang J."/>
            <person name="Zhao Z."/>
            <person name="Zhou C."/>
            <person name="Zhu D."/>
            <person name="Lee S."/>
            <person name="Bess C."/>
            <person name="Blankenburg K."/>
            <person name="Forbes L."/>
            <person name="Fu Q."/>
            <person name="Gubbala S."/>
            <person name="Hirani K."/>
            <person name="Jayaseelan J.C."/>
            <person name="Lara F."/>
            <person name="Munidasa M."/>
            <person name="Palculict T."/>
            <person name="Patil S."/>
            <person name="Pu L.-L."/>
            <person name="Saada N."/>
            <person name="Tang L."/>
            <person name="Weissenberger G."/>
            <person name="Zhu Y."/>
            <person name="Hemphill L."/>
            <person name="Shang Y."/>
            <person name="Youmans B."/>
            <person name="Ayvaz T."/>
            <person name="Ross M."/>
            <person name="Santibanez J."/>
            <person name="Aqrawi P."/>
            <person name="Gross S."/>
            <person name="Joshi V."/>
            <person name="Fowler G."/>
            <person name="Nazareth L."/>
            <person name="Reid J."/>
            <person name="Worley K."/>
            <person name="Petrosino J."/>
            <person name="Highlander S."/>
            <person name="Gibbs R."/>
        </authorList>
    </citation>
    <scope>NUCLEOTIDE SEQUENCE [LARGE SCALE GENOMIC DNA]</scope>
    <source>
        <strain evidence="7 8">DSM 4582</strain>
    </source>
</reference>
<organism evidence="7 8">
    <name type="scientific">Serratia odorifera DSM 4582</name>
    <dbReference type="NCBI Taxonomy" id="667129"/>
    <lineage>
        <taxon>Bacteria</taxon>
        <taxon>Pseudomonadati</taxon>
        <taxon>Pseudomonadota</taxon>
        <taxon>Gammaproteobacteria</taxon>
        <taxon>Enterobacterales</taxon>
        <taxon>Yersiniaceae</taxon>
        <taxon>Serratia</taxon>
    </lineage>
</organism>
<dbReference type="Gene3D" id="3.40.190.290">
    <property type="match status" value="1"/>
</dbReference>
<dbReference type="InterPro" id="IPR036388">
    <property type="entry name" value="WH-like_DNA-bd_sf"/>
</dbReference>
<evidence type="ECO:0000313" key="8">
    <source>
        <dbReference type="Proteomes" id="UP000005723"/>
    </source>
</evidence>
<name>D4E2K8_SEROD</name>
<dbReference type="InterPro" id="IPR058163">
    <property type="entry name" value="LysR-type_TF_proteobact-type"/>
</dbReference>
<keyword evidence="5" id="KW-0804">Transcription</keyword>
<dbReference type="PANTHER" id="PTHR30537:SF66">
    <property type="entry name" value="IRON-REGULATED VIRULENCE REGULATORY PROTEIN IRGB"/>
    <property type="match status" value="1"/>
</dbReference>
<dbReference type="FunFam" id="1.10.10.10:FF:000001">
    <property type="entry name" value="LysR family transcriptional regulator"/>
    <property type="match status" value="1"/>
</dbReference>
<dbReference type="InterPro" id="IPR005119">
    <property type="entry name" value="LysR_subst-bd"/>
</dbReference>
<comment type="similarity">
    <text evidence="1">Belongs to the LysR transcriptional regulatory family.</text>
</comment>
<evidence type="ECO:0000256" key="4">
    <source>
        <dbReference type="ARBA" id="ARBA00023125"/>
    </source>
</evidence>
<dbReference type="HOGENOM" id="CLU_039613_16_2_6"/>
<dbReference type="SUPFAM" id="SSF53850">
    <property type="entry name" value="Periplasmic binding protein-like II"/>
    <property type="match status" value="1"/>
</dbReference>
<dbReference type="SUPFAM" id="SSF46785">
    <property type="entry name" value="Winged helix' DNA-binding domain"/>
    <property type="match status" value="1"/>
</dbReference>
<evidence type="ECO:0000256" key="3">
    <source>
        <dbReference type="ARBA" id="ARBA00023015"/>
    </source>
</evidence>
<protein>
    <submittedName>
        <fullName evidence="7">LysR substrate binding domain protein</fullName>
    </submittedName>
</protein>
<evidence type="ECO:0000313" key="7">
    <source>
        <dbReference type="EMBL" id="EFE95970.1"/>
    </source>
</evidence>
<dbReference type="Pfam" id="PF03466">
    <property type="entry name" value="LysR_substrate"/>
    <property type="match status" value="1"/>
</dbReference>